<reference evidence="3 4" key="1">
    <citation type="submission" date="2016-10" db="EMBL/GenBank/DDBJ databases">
        <authorList>
            <person name="de Groot N.N."/>
        </authorList>
    </citation>
    <scope>NUCLEOTIDE SEQUENCE [LARGE SCALE GENOMIC DNA]</scope>
    <source>
        <strain evidence="3 4">CGMCC 1.3401</strain>
    </source>
</reference>
<dbReference type="Pfam" id="PF00174">
    <property type="entry name" value="Oxidored_molyb"/>
    <property type="match status" value="1"/>
</dbReference>
<evidence type="ECO:0000259" key="2">
    <source>
        <dbReference type="Pfam" id="PF00174"/>
    </source>
</evidence>
<dbReference type="AlphaFoldDB" id="A0A1G4SX54"/>
<sequence length="232" mass="26768">MSYCANAMRTPRMSDEQTPADSKLTTSKRRWAAEGKFLTGRISRPETERLPPGQHLVKNWPVLDLGQQPVISLDTWRLEVRGLVETPLDLTWAAFQAQEQSTKVSDIHCVTTWSRYDNKWKGVSTRDLLDLVMPRPEANYVMLTSYDGYTTNLPLSDFAAEDAILATSWEGLPLTRDHGGPMRLVVPHLYFWKSAKWLRRIDLIPADEAGFWEKNGYNMYGDPWREQRYTDD</sequence>
<dbReference type="InterPro" id="IPR000572">
    <property type="entry name" value="OxRdtase_Mopterin-bd_dom"/>
</dbReference>
<dbReference type="CDD" id="cd02109">
    <property type="entry name" value="arch_bact_SO_family_Moco"/>
    <property type="match status" value="1"/>
</dbReference>
<gene>
    <name evidence="3" type="ORF">SAMN02927900_04212</name>
</gene>
<feature type="domain" description="Oxidoreductase molybdopterin-binding" evidence="2">
    <location>
        <begin position="67"/>
        <end position="212"/>
    </location>
</feature>
<feature type="region of interest" description="Disordered" evidence="1">
    <location>
        <begin position="1"/>
        <end position="24"/>
    </location>
</feature>
<organism evidence="3 4">
    <name type="scientific">Rhizobium mongolense subsp. loessense</name>
    <dbReference type="NCBI Taxonomy" id="158890"/>
    <lineage>
        <taxon>Bacteria</taxon>
        <taxon>Pseudomonadati</taxon>
        <taxon>Pseudomonadota</taxon>
        <taxon>Alphaproteobacteria</taxon>
        <taxon>Hyphomicrobiales</taxon>
        <taxon>Rhizobiaceae</taxon>
        <taxon>Rhizobium/Agrobacterium group</taxon>
        <taxon>Rhizobium</taxon>
    </lineage>
</organism>
<accession>A0A1G4SX54</accession>
<protein>
    <submittedName>
        <fullName evidence="3">Oxidoreductase molybdopterin binding domain-containing protein</fullName>
    </submittedName>
</protein>
<proteinExistence type="predicted"/>
<dbReference type="SUPFAM" id="SSF56524">
    <property type="entry name" value="Oxidoreductase molybdopterin-binding domain"/>
    <property type="match status" value="1"/>
</dbReference>
<dbReference type="PANTHER" id="PTHR43032:SF4">
    <property type="entry name" value="OXIDOREDUCTASE MOLYBDOPTERIN-BINDING DOMAIN-CONTAINING PROTEIN"/>
    <property type="match status" value="1"/>
</dbReference>
<evidence type="ECO:0000313" key="4">
    <source>
        <dbReference type="Proteomes" id="UP000199542"/>
    </source>
</evidence>
<dbReference type="Gene3D" id="3.90.420.10">
    <property type="entry name" value="Oxidoreductase, molybdopterin-binding domain"/>
    <property type="match status" value="1"/>
</dbReference>
<dbReference type="Proteomes" id="UP000199542">
    <property type="component" value="Unassembled WGS sequence"/>
</dbReference>
<dbReference type="PANTHER" id="PTHR43032">
    <property type="entry name" value="PROTEIN-METHIONINE-SULFOXIDE REDUCTASE"/>
    <property type="match status" value="1"/>
</dbReference>
<dbReference type="InterPro" id="IPR036374">
    <property type="entry name" value="OxRdtase_Mopterin-bd_sf"/>
</dbReference>
<evidence type="ECO:0000256" key="1">
    <source>
        <dbReference type="SAM" id="MobiDB-lite"/>
    </source>
</evidence>
<name>A0A1G4SX54_9HYPH</name>
<evidence type="ECO:0000313" key="3">
    <source>
        <dbReference type="EMBL" id="SCW72879.1"/>
    </source>
</evidence>
<dbReference type="EMBL" id="FMTM01000007">
    <property type="protein sequence ID" value="SCW72879.1"/>
    <property type="molecule type" value="Genomic_DNA"/>
</dbReference>